<evidence type="ECO:0000256" key="1">
    <source>
        <dbReference type="ARBA" id="ARBA00010062"/>
    </source>
</evidence>
<dbReference type="PRINTS" id="PR00337">
    <property type="entry name" value="LEUILEVALBP"/>
</dbReference>
<name>A0AAE3EGU0_9SPIR</name>
<keyword evidence="4" id="KW-0029">Amino-acid transport</keyword>
<dbReference type="PANTHER" id="PTHR30483:SF6">
    <property type="entry name" value="PERIPLASMIC BINDING PROTEIN OF ABC TRANSPORTER FOR NATURAL AMINO ACIDS"/>
    <property type="match status" value="1"/>
</dbReference>
<dbReference type="RefSeq" id="WP_230754542.1">
    <property type="nucleotide sequence ID" value="NZ_JAINWA010000001.1"/>
</dbReference>
<dbReference type="InterPro" id="IPR028082">
    <property type="entry name" value="Peripla_BP_I"/>
</dbReference>
<comment type="caution">
    <text evidence="6">The sequence shown here is derived from an EMBL/GenBank/DDBJ whole genome shotgun (WGS) entry which is preliminary data.</text>
</comment>
<gene>
    <name evidence="6" type="ORF">K7J14_06545</name>
</gene>
<organism evidence="6 7">
    <name type="scientific">Teretinema zuelzerae</name>
    <dbReference type="NCBI Taxonomy" id="156"/>
    <lineage>
        <taxon>Bacteria</taxon>
        <taxon>Pseudomonadati</taxon>
        <taxon>Spirochaetota</taxon>
        <taxon>Spirochaetia</taxon>
        <taxon>Spirochaetales</taxon>
        <taxon>Treponemataceae</taxon>
        <taxon>Teretinema</taxon>
    </lineage>
</organism>
<evidence type="ECO:0000256" key="2">
    <source>
        <dbReference type="ARBA" id="ARBA00022448"/>
    </source>
</evidence>
<dbReference type="Gene3D" id="3.40.50.2300">
    <property type="match status" value="2"/>
</dbReference>
<accession>A0AAE3EGU0</accession>
<dbReference type="GO" id="GO:0006865">
    <property type="term" value="P:amino acid transport"/>
    <property type="evidence" value="ECO:0007669"/>
    <property type="project" value="UniProtKB-KW"/>
</dbReference>
<dbReference type="Pfam" id="PF13458">
    <property type="entry name" value="Peripla_BP_6"/>
    <property type="match status" value="1"/>
</dbReference>
<dbReference type="PANTHER" id="PTHR30483">
    <property type="entry name" value="LEUCINE-SPECIFIC-BINDING PROTEIN"/>
    <property type="match status" value="1"/>
</dbReference>
<feature type="domain" description="Leucine-binding protein" evidence="5">
    <location>
        <begin position="34"/>
        <end position="353"/>
    </location>
</feature>
<dbReference type="SUPFAM" id="SSF53822">
    <property type="entry name" value="Periplasmic binding protein-like I"/>
    <property type="match status" value="1"/>
</dbReference>
<evidence type="ECO:0000313" key="7">
    <source>
        <dbReference type="Proteomes" id="UP001198163"/>
    </source>
</evidence>
<dbReference type="InterPro" id="IPR028081">
    <property type="entry name" value="Leu-bd"/>
</dbReference>
<dbReference type="Proteomes" id="UP001198163">
    <property type="component" value="Unassembled WGS sequence"/>
</dbReference>
<keyword evidence="2" id="KW-0813">Transport</keyword>
<keyword evidence="7" id="KW-1185">Reference proteome</keyword>
<protein>
    <submittedName>
        <fullName evidence="6">ABC transporter substrate-binding protein</fullName>
    </submittedName>
</protein>
<dbReference type="EMBL" id="JAINWA010000001">
    <property type="protein sequence ID" value="MCD1654362.1"/>
    <property type="molecule type" value="Genomic_DNA"/>
</dbReference>
<proteinExistence type="inferred from homology"/>
<sequence length="378" mass="41462">MHVDPFLGFKPHRAGCAFFFFFQILFLAGCVQKPIKIGMICGLSGSNADLGEAGRNGAMLAAEMINSNPDPKAPKIDLFIRDDKNDPDQAIGAANELIDEKVEVIVGPLSTSMVEAVLTVTEPRNLLVLTPTASALQFVGKDDYLFKMNSSTRDNTEDYADFMLSKRNHRKAALLIDQQNKSFAESWASEFARAFVSSGGAIAGEVRFDGRETQAHSKAAEELLKFKPDVLILIAHSVDVARFSQQVRKIDPGIPLIAAEWAGTQQLIELGGKAVQGLEVLQTYDKFDASPAYAAFLEAYVSRFGSEPSYSSIMSFEAMTIAYQALANKAGNEDLRGSIARNSPYQGLQQEIRFDRYGDSRRKAFFVTVDGNDYIPAL</sequence>
<comment type="similarity">
    <text evidence="1">Belongs to the leucine-binding protein family.</text>
</comment>
<dbReference type="AlphaFoldDB" id="A0AAE3EGU0"/>
<evidence type="ECO:0000313" key="6">
    <source>
        <dbReference type="EMBL" id="MCD1654362.1"/>
    </source>
</evidence>
<evidence type="ECO:0000256" key="4">
    <source>
        <dbReference type="ARBA" id="ARBA00022970"/>
    </source>
</evidence>
<dbReference type="InterPro" id="IPR051010">
    <property type="entry name" value="BCAA_transport"/>
</dbReference>
<evidence type="ECO:0000256" key="3">
    <source>
        <dbReference type="ARBA" id="ARBA00022729"/>
    </source>
</evidence>
<keyword evidence="3" id="KW-0732">Signal</keyword>
<dbReference type="InterPro" id="IPR000709">
    <property type="entry name" value="Leu_Ile_Val-bd"/>
</dbReference>
<evidence type="ECO:0000259" key="5">
    <source>
        <dbReference type="Pfam" id="PF13458"/>
    </source>
</evidence>
<reference evidence="6" key="1">
    <citation type="submission" date="2021-08" db="EMBL/GenBank/DDBJ databases">
        <title>Comparative analyses of Brucepasteria parasyntrophica and Teretinema zuelzerae.</title>
        <authorList>
            <person name="Song Y."/>
            <person name="Brune A."/>
        </authorList>
    </citation>
    <scope>NUCLEOTIDE SEQUENCE</scope>
    <source>
        <strain evidence="6">DSM 1903</strain>
    </source>
</reference>